<accession>A0ABW1QJV0</accession>
<sequence>MSNEPTVSREVERVLSGALAYDDANVDAQARVRQAWDQRMSDRRNGLDLATEFRERGRSWSECDADGKVLQCR</sequence>
<gene>
    <name evidence="1" type="ORF">ACFPYK_07625</name>
</gene>
<organism evidence="1 2">
    <name type="scientific">Mumia xiangluensis</name>
    <dbReference type="NCBI Taxonomy" id="1678900"/>
    <lineage>
        <taxon>Bacteria</taxon>
        <taxon>Bacillati</taxon>
        <taxon>Actinomycetota</taxon>
        <taxon>Actinomycetes</taxon>
        <taxon>Propionibacteriales</taxon>
        <taxon>Nocardioidaceae</taxon>
        <taxon>Mumia</taxon>
    </lineage>
</organism>
<keyword evidence="2" id="KW-1185">Reference proteome</keyword>
<reference evidence="2" key="1">
    <citation type="journal article" date="2019" name="Int. J. Syst. Evol. Microbiol.">
        <title>The Global Catalogue of Microorganisms (GCM) 10K type strain sequencing project: providing services to taxonomists for standard genome sequencing and annotation.</title>
        <authorList>
            <consortium name="The Broad Institute Genomics Platform"/>
            <consortium name="The Broad Institute Genome Sequencing Center for Infectious Disease"/>
            <person name="Wu L."/>
            <person name="Ma J."/>
        </authorList>
    </citation>
    <scope>NUCLEOTIDE SEQUENCE [LARGE SCALE GENOMIC DNA]</scope>
    <source>
        <strain evidence="2">CGMCC 4.7198</strain>
    </source>
</reference>
<evidence type="ECO:0000313" key="2">
    <source>
        <dbReference type="Proteomes" id="UP001596097"/>
    </source>
</evidence>
<comment type="caution">
    <text evidence="1">The sequence shown here is derived from an EMBL/GenBank/DDBJ whole genome shotgun (WGS) entry which is preliminary data.</text>
</comment>
<name>A0ABW1QJV0_9ACTN</name>
<protein>
    <submittedName>
        <fullName evidence="1">Uncharacterized protein</fullName>
    </submittedName>
</protein>
<dbReference type="Proteomes" id="UP001596097">
    <property type="component" value="Unassembled WGS sequence"/>
</dbReference>
<dbReference type="RefSeq" id="WP_205602846.1">
    <property type="nucleotide sequence ID" value="NZ_JBHSQL010000005.1"/>
</dbReference>
<proteinExistence type="predicted"/>
<dbReference type="EMBL" id="JBHSQL010000005">
    <property type="protein sequence ID" value="MFC6149263.1"/>
    <property type="molecule type" value="Genomic_DNA"/>
</dbReference>
<evidence type="ECO:0000313" key="1">
    <source>
        <dbReference type="EMBL" id="MFC6149263.1"/>
    </source>
</evidence>